<dbReference type="Pfam" id="PF13229">
    <property type="entry name" value="Beta_helix"/>
    <property type="match status" value="1"/>
</dbReference>
<dbReference type="Proteomes" id="UP000823883">
    <property type="component" value="Unassembled WGS sequence"/>
</dbReference>
<feature type="transmembrane region" description="Helical" evidence="1">
    <location>
        <begin position="42"/>
        <end position="62"/>
    </location>
</feature>
<keyword evidence="1" id="KW-1133">Transmembrane helix</keyword>
<dbReference type="Gene3D" id="2.160.20.10">
    <property type="entry name" value="Single-stranded right-handed beta-helix, Pectin lyase-like"/>
    <property type="match status" value="1"/>
</dbReference>
<evidence type="ECO:0000313" key="4">
    <source>
        <dbReference type="EMBL" id="HJC47668.1"/>
    </source>
</evidence>
<evidence type="ECO:0000256" key="1">
    <source>
        <dbReference type="SAM" id="Phobius"/>
    </source>
</evidence>
<dbReference type="InterPro" id="IPR026870">
    <property type="entry name" value="Zinc_ribbon_dom"/>
</dbReference>
<feature type="domain" description="Right handed beta helix" evidence="2">
    <location>
        <begin position="279"/>
        <end position="398"/>
    </location>
</feature>
<dbReference type="Pfam" id="PF13240">
    <property type="entry name" value="Zn_Ribbon_1"/>
    <property type="match status" value="1"/>
</dbReference>
<evidence type="ECO:0000259" key="3">
    <source>
        <dbReference type="Pfam" id="PF13240"/>
    </source>
</evidence>
<dbReference type="AlphaFoldDB" id="A0A9D2T5D0"/>
<keyword evidence="1" id="KW-0812">Transmembrane</keyword>
<gene>
    <name evidence="4" type="ORF">IAA04_06420</name>
</gene>
<keyword evidence="1" id="KW-0472">Membrane</keyword>
<proteinExistence type="predicted"/>
<reference evidence="4" key="1">
    <citation type="journal article" date="2021" name="PeerJ">
        <title>Extensive microbial diversity within the chicken gut microbiome revealed by metagenomics and culture.</title>
        <authorList>
            <person name="Gilroy R."/>
            <person name="Ravi A."/>
            <person name="Getino M."/>
            <person name="Pursley I."/>
            <person name="Horton D.L."/>
            <person name="Alikhan N.F."/>
            <person name="Baker D."/>
            <person name="Gharbi K."/>
            <person name="Hall N."/>
            <person name="Watson M."/>
            <person name="Adriaenssens E.M."/>
            <person name="Foster-Nyarko E."/>
            <person name="Jarju S."/>
            <person name="Secka A."/>
            <person name="Antonio M."/>
            <person name="Oren A."/>
            <person name="Chaudhuri R.R."/>
            <person name="La Ragione R."/>
            <person name="Hildebrand F."/>
            <person name="Pallen M.J."/>
        </authorList>
    </citation>
    <scope>NUCLEOTIDE SEQUENCE</scope>
    <source>
        <strain evidence="4">CHK183-5548</strain>
    </source>
</reference>
<comment type="caution">
    <text evidence="4">The sequence shown here is derived from an EMBL/GenBank/DDBJ whole genome shotgun (WGS) entry which is preliminary data.</text>
</comment>
<organism evidence="4 5">
    <name type="scientific">Candidatus Lachnoclostridium pullistercoris</name>
    <dbReference type="NCBI Taxonomy" id="2838632"/>
    <lineage>
        <taxon>Bacteria</taxon>
        <taxon>Bacillati</taxon>
        <taxon>Bacillota</taxon>
        <taxon>Clostridia</taxon>
        <taxon>Lachnospirales</taxon>
        <taxon>Lachnospiraceae</taxon>
    </lineage>
</organism>
<dbReference type="InterPro" id="IPR012334">
    <property type="entry name" value="Pectin_lyas_fold"/>
</dbReference>
<accession>A0A9D2T5D0</accession>
<dbReference type="InterPro" id="IPR011050">
    <property type="entry name" value="Pectin_lyase_fold/virulence"/>
</dbReference>
<evidence type="ECO:0000259" key="2">
    <source>
        <dbReference type="Pfam" id="PF13229"/>
    </source>
</evidence>
<dbReference type="InterPro" id="IPR039448">
    <property type="entry name" value="Beta_helix"/>
</dbReference>
<evidence type="ECO:0000313" key="5">
    <source>
        <dbReference type="Proteomes" id="UP000823883"/>
    </source>
</evidence>
<name>A0A9D2T5D0_9FIRM</name>
<dbReference type="EMBL" id="DWWL01000042">
    <property type="protein sequence ID" value="HJC47668.1"/>
    <property type="molecule type" value="Genomic_DNA"/>
</dbReference>
<sequence>MKNQCPYCGAPLPEDASFCPHCAKSLNRRENVRRPFSLSGRILRLAALLVLIAAVYAAGYFLTRPKTYNAMGELTYSDSDGSYQLLLNYTSDRYTPLAKLETSAGGEESYRFPCWLYVNSRDTGEDAGDEFLQKVKDVKVSVEQPEGSESPVLCSEPEPYDLNVEAALGSLIDFTRESPASSRILWTITMENNDVIRLGMDLSIFVAQIYDYRYEDMDLTTIQAVQDLIDRAAEETDYRDTVNIYLPPVTYEEPLILRGRTFNLIGSESENGRTTFAAGIQMKDDTYEISYITGIDFAGDGTGVAVSSAGRVWTRECSFVNWKTALLAYGETWINATDCVFEDNEVGIHFNSSSVKAVSDTRFTGNTFTGNDTAVLLEAVPMGDGELNFSQCVFENNGTDLENLCGQAVNLSEAVFR</sequence>
<reference evidence="4" key="2">
    <citation type="submission" date="2021-04" db="EMBL/GenBank/DDBJ databases">
        <authorList>
            <person name="Gilroy R."/>
        </authorList>
    </citation>
    <scope>NUCLEOTIDE SEQUENCE</scope>
    <source>
        <strain evidence="4">CHK183-5548</strain>
    </source>
</reference>
<protein>
    <submittedName>
        <fullName evidence="4">Zinc-ribbon domain-containing protein</fullName>
    </submittedName>
</protein>
<dbReference type="SUPFAM" id="SSF51126">
    <property type="entry name" value="Pectin lyase-like"/>
    <property type="match status" value="1"/>
</dbReference>
<feature type="domain" description="Zinc-ribbon" evidence="3">
    <location>
        <begin position="5"/>
        <end position="26"/>
    </location>
</feature>